<organism evidence="2 3">
    <name type="scientific">Gloeobacter kilaueensis (strain ATCC BAA-2537 / CCAP 1431/1 / ULC 316 / JS1)</name>
    <dbReference type="NCBI Taxonomy" id="1183438"/>
    <lineage>
        <taxon>Bacteria</taxon>
        <taxon>Bacillati</taxon>
        <taxon>Cyanobacteriota</taxon>
        <taxon>Cyanophyceae</taxon>
        <taxon>Gloeobacterales</taxon>
        <taxon>Gloeobacteraceae</taxon>
        <taxon>Gloeobacter</taxon>
    </lineage>
</organism>
<dbReference type="KEGG" id="glj:GKIL_2241"/>
<dbReference type="PATRIC" id="fig|1183438.3.peg.2200"/>
<keyword evidence="1" id="KW-1133">Transmembrane helix</keyword>
<reference evidence="2 3" key="1">
    <citation type="journal article" date="2013" name="PLoS ONE">
        <title>Cultivation and Complete Genome Sequencing of Gloeobacter kilaueensis sp. nov., from a Lava Cave in Kilauea Caldera, Hawai'i.</title>
        <authorList>
            <person name="Saw J.H."/>
            <person name="Schatz M."/>
            <person name="Brown M.V."/>
            <person name="Kunkel D.D."/>
            <person name="Foster J.S."/>
            <person name="Shick H."/>
            <person name="Christensen S."/>
            <person name="Hou S."/>
            <person name="Wan X."/>
            <person name="Donachie S.P."/>
        </authorList>
    </citation>
    <scope>NUCLEOTIDE SEQUENCE [LARGE SCALE GENOMIC DNA]</scope>
    <source>
        <strain evidence="3">JS</strain>
    </source>
</reference>
<gene>
    <name evidence="2" type="ORF">GKIL_2241</name>
</gene>
<feature type="transmembrane region" description="Helical" evidence="1">
    <location>
        <begin position="49"/>
        <end position="71"/>
    </location>
</feature>
<feature type="transmembrane region" description="Helical" evidence="1">
    <location>
        <begin position="22"/>
        <end position="42"/>
    </location>
</feature>
<sequence>MNGLDKFTKKYRLVCTLTYGDIYGQVVIWLGVIFVSLAVALATMNNQPLLSVMLLGLILVVSLPFLLFSFVTTLFNHIEVMQTNLGDDRPLQTKSYTRTND</sequence>
<evidence type="ECO:0000313" key="2">
    <source>
        <dbReference type="EMBL" id="AGY58487.1"/>
    </source>
</evidence>
<dbReference type="Proteomes" id="UP000017396">
    <property type="component" value="Chromosome"/>
</dbReference>
<proteinExistence type="predicted"/>
<dbReference type="RefSeq" id="WP_023173644.1">
    <property type="nucleotide sequence ID" value="NC_022600.1"/>
</dbReference>
<evidence type="ECO:0000256" key="1">
    <source>
        <dbReference type="SAM" id="Phobius"/>
    </source>
</evidence>
<keyword evidence="3" id="KW-1185">Reference proteome</keyword>
<keyword evidence="1" id="KW-0812">Transmembrane</keyword>
<accession>U5QHN9</accession>
<dbReference type="eggNOG" id="ENOG5032S5S">
    <property type="taxonomic scope" value="Bacteria"/>
</dbReference>
<evidence type="ECO:0000313" key="3">
    <source>
        <dbReference type="Proteomes" id="UP000017396"/>
    </source>
</evidence>
<dbReference type="OrthoDB" id="467707at2"/>
<name>U5QHN9_GLOK1</name>
<protein>
    <submittedName>
        <fullName evidence="2">Uncharacterized protein</fullName>
    </submittedName>
</protein>
<dbReference type="STRING" id="1183438.GKIL_2241"/>
<dbReference type="AlphaFoldDB" id="U5QHN9"/>
<dbReference type="HOGENOM" id="CLU_177754_0_0_3"/>
<keyword evidence="1" id="KW-0472">Membrane</keyword>
<dbReference type="EMBL" id="CP003587">
    <property type="protein sequence ID" value="AGY58487.1"/>
    <property type="molecule type" value="Genomic_DNA"/>
</dbReference>